<dbReference type="Pfam" id="PF00378">
    <property type="entry name" value="ECH_1"/>
    <property type="match status" value="1"/>
</dbReference>
<reference evidence="1" key="3">
    <citation type="submission" date="2025-08" db="UniProtKB">
        <authorList>
            <consortium name="Ensembl"/>
        </authorList>
    </citation>
    <scope>IDENTIFICATION</scope>
</reference>
<dbReference type="InParanoid" id="A0A3B1K9W6"/>
<dbReference type="PANTHER" id="PTHR43612">
    <property type="entry name" value="TRIFUNCTIONAL ENZYME SUBUNIT ALPHA"/>
    <property type="match status" value="1"/>
</dbReference>
<reference evidence="1" key="4">
    <citation type="submission" date="2025-09" db="UniProtKB">
        <authorList>
            <consortium name="Ensembl"/>
        </authorList>
    </citation>
    <scope>IDENTIFICATION</scope>
</reference>
<dbReference type="CDD" id="cd06558">
    <property type="entry name" value="crotonase-like"/>
    <property type="match status" value="1"/>
</dbReference>
<dbReference type="GO" id="GO:0016509">
    <property type="term" value="F:long-chain (3S)-3-hydroxyacyl-CoA dehydrogenase (NAD+) activity"/>
    <property type="evidence" value="ECO:0007669"/>
    <property type="project" value="TreeGrafter"/>
</dbReference>
<evidence type="ECO:0000313" key="1">
    <source>
        <dbReference type="Ensembl" id="ENSAMXP00000050751.1"/>
    </source>
</evidence>
<dbReference type="GO" id="GO:0016507">
    <property type="term" value="C:mitochondrial fatty acid beta-oxidation multienzyme complex"/>
    <property type="evidence" value="ECO:0007669"/>
    <property type="project" value="TreeGrafter"/>
</dbReference>
<sequence>MAPKGDSLAICQLHRTLLFEVVTMATKGRGGASEIRVVLIGRLCAKGDVAVVQMGDPRAFANSWTVHMQTEMMDVLDEICENDAVQSAVVTSSKPGSFLVGVDVNEIQKCETKEDARLLSQYWQMMMDKFQYSPKPIVAAIDGWCVNGGLEFITACQYRVATKNPMTIFASRETRLGLMPSAGGTVRLTNLVGPYRALDMMLEGYAIRADAAKKIGLVQKVIDTQDSDYLEDVAIDSAREIVDKIIPLIPQRNNLLLKTQDYFYSFPKVRKLMFEHMRQKIWIYGDFSKRKVTVG</sequence>
<dbReference type="InterPro" id="IPR050136">
    <property type="entry name" value="FA_oxidation_alpha_subunit"/>
</dbReference>
<dbReference type="GeneTree" id="ENSGT00940000154677"/>
<proteinExistence type="predicted"/>
<reference evidence="2" key="2">
    <citation type="journal article" date="2014" name="Nat. Commun.">
        <title>The cavefish genome reveals candidate genes for eye loss.</title>
        <authorList>
            <person name="McGaugh S.E."/>
            <person name="Gross J.B."/>
            <person name="Aken B."/>
            <person name="Blin M."/>
            <person name="Borowsky R."/>
            <person name="Chalopin D."/>
            <person name="Hinaux H."/>
            <person name="Jeffery W.R."/>
            <person name="Keene A."/>
            <person name="Ma L."/>
            <person name="Minx P."/>
            <person name="Murphy D."/>
            <person name="O'Quin K.E."/>
            <person name="Retaux S."/>
            <person name="Rohner N."/>
            <person name="Searle S.M."/>
            <person name="Stahl B.A."/>
            <person name="Tabin C."/>
            <person name="Volff J.N."/>
            <person name="Yoshizawa M."/>
            <person name="Warren W.C."/>
        </authorList>
    </citation>
    <scope>NUCLEOTIDE SEQUENCE [LARGE SCALE GENOMIC DNA]</scope>
    <source>
        <strain evidence="2">female</strain>
    </source>
</reference>
<keyword evidence="2" id="KW-1185">Reference proteome</keyword>
<dbReference type="SUPFAM" id="SSF52096">
    <property type="entry name" value="ClpP/crotonase"/>
    <property type="match status" value="1"/>
</dbReference>
<dbReference type="GO" id="GO:0006635">
    <property type="term" value="P:fatty acid beta-oxidation"/>
    <property type="evidence" value="ECO:0007669"/>
    <property type="project" value="TreeGrafter"/>
</dbReference>
<dbReference type="InterPro" id="IPR029045">
    <property type="entry name" value="ClpP/crotonase-like_dom_sf"/>
</dbReference>
<dbReference type="Gene3D" id="3.90.226.10">
    <property type="entry name" value="2-enoyl-CoA Hydratase, Chain A, domain 1"/>
    <property type="match status" value="1"/>
</dbReference>
<dbReference type="PANTHER" id="PTHR43612:SF3">
    <property type="entry name" value="TRIFUNCTIONAL ENZYME SUBUNIT ALPHA, MITOCHONDRIAL"/>
    <property type="match status" value="1"/>
</dbReference>
<dbReference type="STRING" id="7994.ENSAMXP00000050751"/>
<accession>A0A3B1K9W6</accession>
<protein>
    <submittedName>
        <fullName evidence="1">Uncharacterized protein</fullName>
    </submittedName>
</protein>
<dbReference type="Bgee" id="ENSAMXG00000040769">
    <property type="expression patterns" value="Expressed in testis and 2 other cell types or tissues"/>
</dbReference>
<dbReference type="Ensembl" id="ENSAMXT00000052505.1">
    <property type="protein sequence ID" value="ENSAMXP00000050751.1"/>
    <property type="gene ID" value="ENSAMXG00000040769.1"/>
</dbReference>
<dbReference type="GO" id="GO:0004300">
    <property type="term" value="F:enoyl-CoA hydratase activity"/>
    <property type="evidence" value="ECO:0007669"/>
    <property type="project" value="TreeGrafter"/>
</dbReference>
<dbReference type="Proteomes" id="UP000018467">
    <property type="component" value="Unassembled WGS sequence"/>
</dbReference>
<reference evidence="2" key="1">
    <citation type="submission" date="2013-03" db="EMBL/GenBank/DDBJ databases">
        <authorList>
            <person name="Jeffery W."/>
            <person name="Warren W."/>
            <person name="Wilson R.K."/>
        </authorList>
    </citation>
    <scope>NUCLEOTIDE SEQUENCE</scope>
    <source>
        <strain evidence="2">female</strain>
    </source>
</reference>
<name>A0A3B1K9W6_ASTMX</name>
<evidence type="ECO:0000313" key="2">
    <source>
        <dbReference type="Proteomes" id="UP000018467"/>
    </source>
</evidence>
<dbReference type="AlphaFoldDB" id="A0A3B1K9W6"/>
<organism evidence="1 2">
    <name type="scientific">Astyanax mexicanus</name>
    <name type="common">Blind cave fish</name>
    <name type="synonym">Astyanax fasciatus mexicanus</name>
    <dbReference type="NCBI Taxonomy" id="7994"/>
    <lineage>
        <taxon>Eukaryota</taxon>
        <taxon>Metazoa</taxon>
        <taxon>Chordata</taxon>
        <taxon>Craniata</taxon>
        <taxon>Vertebrata</taxon>
        <taxon>Euteleostomi</taxon>
        <taxon>Actinopterygii</taxon>
        <taxon>Neopterygii</taxon>
        <taxon>Teleostei</taxon>
        <taxon>Ostariophysi</taxon>
        <taxon>Characiformes</taxon>
        <taxon>Characoidei</taxon>
        <taxon>Acestrorhamphidae</taxon>
        <taxon>Acestrorhamphinae</taxon>
        <taxon>Astyanax</taxon>
    </lineage>
</organism>
<dbReference type="InterPro" id="IPR001753">
    <property type="entry name" value="Enoyl-CoA_hydra/iso"/>
</dbReference>